<dbReference type="Pfam" id="PF00225">
    <property type="entry name" value="Kinesin"/>
    <property type="match status" value="1"/>
</dbReference>
<dbReference type="GO" id="GO:0005516">
    <property type="term" value="F:calmodulin binding"/>
    <property type="evidence" value="ECO:0007669"/>
    <property type="project" value="UniProtKB-KW"/>
</dbReference>
<evidence type="ECO:0000256" key="11">
    <source>
        <dbReference type="PROSITE-ProRule" id="PRU00283"/>
    </source>
</evidence>
<dbReference type="Gene3D" id="2.30.29.30">
    <property type="entry name" value="Pleckstrin-homology domain (PH domain)/Phosphotyrosine-binding domain (PTB)"/>
    <property type="match status" value="1"/>
</dbReference>
<feature type="compositionally biased region" description="Polar residues" evidence="12">
    <location>
        <begin position="976"/>
        <end position="988"/>
    </location>
</feature>
<feature type="compositionally biased region" description="Polar residues" evidence="12">
    <location>
        <begin position="243"/>
        <end position="253"/>
    </location>
</feature>
<dbReference type="GO" id="GO:0003774">
    <property type="term" value="F:cytoskeletal motor activity"/>
    <property type="evidence" value="ECO:0007669"/>
    <property type="project" value="UniProtKB-UniRule"/>
</dbReference>
<dbReference type="Pfam" id="PF21989">
    <property type="entry name" value="RA_2"/>
    <property type="match status" value="1"/>
</dbReference>
<dbReference type="InterPro" id="IPR019749">
    <property type="entry name" value="Band_41_domain"/>
</dbReference>
<dbReference type="InterPro" id="IPR019748">
    <property type="entry name" value="FERM_central"/>
</dbReference>
<evidence type="ECO:0000256" key="9">
    <source>
        <dbReference type="ARBA" id="ARBA00023212"/>
    </source>
</evidence>
<dbReference type="GO" id="GO:0007018">
    <property type="term" value="P:microtubule-based movement"/>
    <property type="evidence" value="ECO:0007669"/>
    <property type="project" value="UniProtKB-ARBA"/>
</dbReference>
<evidence type="ECO:0000259" key="15">
    <source>
        <dbReference type="PROSITE" id="PS51016"/>
    </source>
</evidence>
<dbReference type="FunFam" id="2.30.29.30:FF:000131">
    <property type="entry name" value="Kinesin-like calmodulin-binding protein (ZWICHEL)"/>
    <property type="match status" value="1"/>
</dbReference>
<dbReference type="Gene3D" id="3.10.20.90">
    <property type="entry name" value="Phosphatidylinositol 3-kinase Catalytic Subunit, Chain A, domain 1"/>
    <property type="match status" value="1"/>
</dbReference>
<evidence type="ECO:0000313" key="16">
    <source>
        <dbReference type="EMBL" id="KAL3699534.1"/>
    </source>
</evidence>
<dbReference type="GO" id="GO:0005856">
    <property type="term" value="C:cytoskeleton"/>
    <property type="evidence" value="ECO:0007669"/>
    <property type="project" value="UniProtKB-SubCell"/>
</dbReference>
<dbReference type="Gene3D" id="1.25.40.530">
    <property type="entry name" value="MyTH4 domain"/>
    <property type="match status" value="1"/>
</dbReference>
<keyword evidence="7" id="KW-0175">Coiled coil</keyword>
<evidence type="ECO:0000256" key="2">
    <source>
        <dbReference type="ARBA" id="ARBA00010899"/>
    </source>
</evidence>
<dbReference type="InterPro" id="IPR036961">
    <property type="entry name" value="Kinesin_motor_dom_sf"/>
</dbReference>
<keyword evidence="3" id="KW-0963">Cytoplasm</keyword>
<evidence type="ECO:0000256" key="7">
    <source>
        <dbReference type="ARBA" id="ARBA00023054"/>
    </source>
</evidence>
<dbReference type="CDD" id="cd13200">
    <property type="entry name" value="FERM_C_KCBP"/>
    <property type="match status" value="1"/>
</dbReference>
<dbReference type="GO" id="GO:0005524">
    <property type="term" value="F:ATP binding"/>
    <property type="evidence" value="ECO:0007669"/>
    <property type="project" value="UniProtKB-UniRule"/>
</dbReference>
<dbReference type="Gene3D" id="3.40.850.10">
    <property type="entry name" value="Kinesin motor domain"/>
    <property type="match status" value="1"/>
</dbReference>
<dbReference type="InterPro" id="IPR019821">
    <property type="entry name" value="Kinesin_motor_CS"/>
</dbReference>
<dbReference type="InterPro" id="IPR001752">
    <property type="entry name" value="Kinesin_motor_dom"/>
</dbReference>
<feature type="region of interest" description="Disordered" evidence="12">
    <location>
        <begin position="959"/>
        <end position="1008"/>
    </location>
</feature>
<evidence type="ECO:0000256" key="3">
    <source>
        <dbReference type="ARBA" id="ARBA00022490"/>
    </source>
</evidence>
<dbReference type="PROSITE" id="PS51016">
    <property type="entry name" value="MYTH4"/>
    <property type="match status" value="1"/>
</dbReference>
<dbReference type="InterPro" id="IPR027417">
    <property type="entry name" value="P-loop_NTPase"/>
</dbReference>
<feature type="compositionally biased region" description="Low complexity" evidence="12">
    <location>
        <begin position="274"/>
        <end position="286"/>
    </location>
</feature>
<dbReference type="FunFam" id="3.40.850.10:FF:000041">
    <property type="entry name" value="Kinesin-like calmodulin-binding protein"/>
    <property type="match status" value="1"/>
</dbReference>
<dbReference type="PANTHER" id="PTHR47972:SF16">
    <property type="entry name" value="KINESIN-LIKE PROTEIN"/>
    <property type="match status" value="1"/>
</dbReference>
<evidence type="ECO:0000256" key="10">
    <source>
        <dbReference type="ARBA" id="ARBA00075899"/>
    </source>
</evidence>
<dbReference type="SMART" id="SM00295">
    <property type="entry name" value="B41"/>
    <property type="match status" value="1"/>
</dbReference>
<feature type="domain" description="FERM" evidence="13">
    <location>
        <begin position="540"/>
        <end position="854"/>
    </location>
</feature>
<comment type="subcellular location">
    <subcellularLocation>
        <location evidence="1">Cytoplasm</location>
        <location evidence="1">Cytoskeleton</location>
    </subcellularLocation>
</comment>
<dbReference type="InterPro" id="IPR000857">
    <property type="entry name" value="MyTH4_dom"/>
</dbReference>
<dbReference type="FunFam" id="3.10.20.90:FF:000090">
    <property type="entry name" value="Kinesin-like calmodulin-binding protein (ZWICHEL)"/>
    <property type="match status" value="1"/>
</dbReference>
<sequence>MLPCGNSEDSGWCCCWLRLEAGLACRAGEALTWLEWSAWLPGYLFGARSNEVPVKYGLSCPTTNRERTSRSWRFGSGAGAVSLLPLIRQLRGDSSLRGIYHRLLQQRVSPIVGDREKEERTRGESRGPFPGLAFSSKGCACIRSLLCIVVSASIGCAGRRNIVFLLRASLGDRLYGIVLPNRLALASSFWQTTREESLSDFPTCGRADEVGELQMSLLESLICIGSMDHTPTPDVSAQYGVSKRSSLSSNDSTPVHPRAAAVSGNDDDYDSDGDFASSKSLHSSFSGEANSQSSNGVDADGMKDVSNGDSRISSISTTLVPELAGAASILDKFQVEAFLRLMQKQLAAGGKRSFFGKRSVAPAGKDKYTVEDMLCFQREPIPTSLLKMNSDLMSRAVKLFGVVLKYTGADASAGSTPLTAQEQIDLILKIYKHTLKRQELRDEMFAQLSKQTRNNPDRPSLLKAWELMYLCASAMPPGKELGAYLSEYVHEVAHATNGDPDVQAMALNTWNALKRSVKGGPRRVSPAQEEIEALLANKKLKTIAFFLDETFEEISYDMTTTIADAVEELASIIKLNSYNTFSLFECRKAVTGSKAIDSGNEEHISLDDNKYVGDIVAEFKATKERTKGEVIQCKLLFKKRLFRESDEAITEPMFVQLSYVQSQHDYMLGNYPVGRDDAAQLAALQILAELGSVPNPETGMDWSQLVDRVLPKQVAVTRAKRDWEPDILNRYRAMAHLSKDDARQQLLRILRSLPYGNSVFFSVRKIEDPIGLLPGRIILGINKRGVHFFRPVPKEYLHSAELRDIMQFGSSNTAVFFKMRVAGVLHIFQFETKQGEDICVALQTHINDVMLRRYSRTRNIANGSVPNGPEAAVPNAKPPGIEVYEKHVQEITKLLEESQKKIDQLMEELRTREKKEKDILEELATLKDKLRAEEQARSELLEEKEQIVVKLNEAETSLQAAQAEKAEQEATAASEPDSTPTKPRSTRGSVRPRERDLPPAGKDQTAHIRTLENQIKELRTELRNKTEELRKSDQHAKTLAKEKQLLEQKIIRLEANKTNETKALEDKFEQERHELRDRLADLERKLQERTQQLGEAESMLTARSLELEALAASHKELDELREMKEDIDRKNEQTAAIVKRQADQIIELEGLYKEEQVLRKRFFNMMEDMKGKIRVYARWRPRSEKEIRENQKNILLRPDEFTVEHPWKDERKQHQFDHVFDETTTQEQVFEDTKYLVQSAIDGYNVCIFAYGQTGSGKTFTIYGNDANPGITPRATREVFNIINRDANKFSFTVKVYMLEIYQDSLVDLLVASGSAKNGVKPRKLEIKKDSKGMVIVEGATVVTVPTLEELEAILSEGQKRRHVSGTHMNSESSRSHLILSMILESTNLQTQVLVKGKLSFVDLAGSERVKKSGSSGEQLKEAQSINKSLSALGDVISALATDEAHIPYRNHKLTMLMSDSLGGNAKTLMFVNISPAESNLDETYNSLCYATRVRSIINDASKNLTTKEIAKLKSRIMYWKEQAGKKGDEEDLEEITSERGSSDTSSRRTPE</sequence>
<evidence type="ECO:0000256" key="6">
    <source>
        <dbReference type="ARBA" id="ARBA00022860"/>
    </source>
</evidence>
<dbReference type="InterPro" id="IPR038185">
    <property type="entry name" value="MyTH4_dom_sf"/>
</dbReference>
<feature type="compositionally biased region" description="Polar residues" evidence="12">
    <location>
        <begin position="287"/>
        <end position="296"/>
    </location>
</feature>
<dbReference type="SUPFAM" id="SSF52540">
    <property type="entry name" value="P-loop containing nucleoside triphosphate hydrolases"/>
    <property type="match status" value="1"/>
</dbReference>
<evidence type="ECO:0000259" key="13">
    <source>
        <dbReference type="PROSITE" id="PS50057"/>
    </source>
</evidence>
<dbReference type="PROSITE" id="PS50057">
    <property type="entry name" value="FERM_3"/>
    <property type="match status" value="1"/>
</dbReference>
<dbReference type="PRINTS" id="PR00380">
    <property type="entry name" value="KINESINHEAVY"/>
</dbReference>
<dbReference type="PROSITE" id="PS50067">
    <property type="entry name" value="KINESIN_MOTOR_2"/>
    <property type="match status" value="1"/>
</dbReference>
<evidence type="ECO:0000256" key="5">
    <source>
        <dbReference type="ARBA" id="ARBA00022840"/>
    </source>
</evidence>
<dbReference type="CDD" id="cd14473">
    <property type="entry name" value="FERM_B-lobe"/>
    <property type="match status" value="1"/>
</dbReference>
<keyword evidence="4 11" id="KW-0547">Nucleotide-binding</keyword>
<evidence type="ECO:0000259" key="14">
    <source>
        <dbReference type="PROSITE" id="PS50067"/>
    </source>
</evidence>
<dbReference type="CDD" id="cd01366">
    <property type="entry name" value="KISc_C_terminal"/>
    <property type="match status" value="1"/>
</dbReference>
<dbReference type="Pfam" id="PF00784">
    <property type="entry name" value="MyTH4"/>
    <property type="match status" value="1"/>
</dbReference>
<evidence type="ECO:0000256" key="1">
    <source>
        <dbReference type="ARBA" id="ARBA00004245"/>
    </source>
</evidence>
<reference evidence="16 17" key="1">
    <citation type="submission" date="2024-09" db="EMBL/GenBank/DDBJ databases">
        <title>Chromosome-scale assembly of Riccia sorocarpa.</title>
        <authorList>
            <person name="Paukszto L."/>
        </authorList>
    </citation>
    <scope>NUCLEOTIDE SEQUENCE [LARGE SCALE GENOMIC DNA]</scope>
    <source>
        <strain evidence="16">LP-2024</strain>
        <tissue evidence="16">Aerial parts of the thallus</tissue>
    </source>
</reference>
<evidence type="ECO:0000256" key="4">
    <source>
        <dbReference type="ARBA" id="ARBA00022741"/>
    </source>
</evidence>
<keyword evidence="8 11" id="KW-0505">Motor protein</keyword>
<dbReference type="PANTHER" id="PTHR47972">
    <property type="entry name" value="KINESIN-LIKE PROTEIN KLP-3"/>
    <property type="match status" value="1"/>
</dbReference>
<dbReference type="FunFam" id="1.25.40.530:FF:000005">
    <property type="entry name" value="Kinesin-like calmodulin-binding protein (ZWICHEL)"/>
    <property type="match status" value="1"/>
</dbReference>
<keyword evidence="5 11" id="KW-0067">ATP-binding</keyword>
<feature type="binding site" evidence="11">
    <location>
        <begin position="1252"/>
        <end position="1259"/>
    </location>
    <ligand>
        <name>ATP</name>
        <dbReference type="ChEBI" id="CHEBI:30616"/>
    </ligand>
</feature>
<dbReference type="Gene3D" id="1.20.80.10">
    <property type="match status" value="1"/>
</dbReference>
<organism evidence="16 17">
    <name type="scientific">Riccia sorocarpa</name>
    <dbReference type="NCBI Taxonomy" id="122646"/>
    <lineage>
        <taxon>Eukaryota</taxon>
        <taxon>Viridiplantae</taxon>
        <taxon>Streptophyta</taxon>
        <taxon>Embryophyta</taxon>
        <taxon>Marchantiophyta</taxon>
        <taxon>Marchantiopsida</taxon>
        <taxon>Marchantiidae</taxon>
        <taxon>Marchantiales</taxon>
        <taxon>Ricciaceae</taxon>
        <taxon>Riccia</taxon>
    </lineage>
</organism>
<dbReference type="FunFam" id="1.20.80.10:FF:000018">
    <property type="entry name" value="Kinesin-like calmodulin binding protein"/>
    <property type="match status" value="1"/>
</dbReference>
<dbReference type="InterPro" id="IPR014352">
    <property type="entry name" value="FERM/acyl-CoA-bd_prot_sf"/>
</dbReference>
<dbReference type="EMBL" id="JBJQOH010000001">
    <property type="protein sequence ID" value="KAL3699534.1"/>
    <property type="molecule type" value="Genomic_DNA"/>
</dbReference>
<comment type="similarity">
    <text evidence="2">Belongs to the TRAFAC class myosin-kinesin ATPase superfamily. Kinesin family. KIN-14 subfamily.</text>
</comment>
<dbReference type="InterPro" id="IPR011993">
    <property type="entry name" value="PH-like_dom_sf"/>
</dbReference>
<dbReference type="SMART" id="SM00139">
    <property type="entry name" value="MyTH4"/>
    <property type="match status" value="1"/>
</dbReference>
<dbReference type="Proteomes" id="UP001633002">
    <property type="component" value="Unassembled WGS sequence"/>
</dbReference>
<feature type="compositionally biased region" description="Low complexity" evidence="12">
    <location>
        <begin position="959"/>
        <end position="973"/>
    </location>
</feature>
<dbReference type="InterPro" id="IPR002404">
    <property type="entry name" value="IRS_PTB"/>
</dbReference>
<keyword evidence="6" id="KW-0112">Calmodulin-binding</keyword>
<dbReference type="SUPFAM" id="SSF50729">
    <property type="entry name" value="PH domain-like"/>
    <property type="match status" value="1"/>
</dbReference>
<dbReference type="InterPro" id="IPR000299">
    <property type="entry name" value="FERM_domain"/>
</dbReference>
<evidence type="ECO:0000256" key="8">
    <source>
        <dbReference type="ARBA" id="ARBA00023175"/>
    </source>
</evidence>
<protein>
    <recommendedName>
        <fullName evidence="10">Kinesin-like calmodulin-binding protein</fullName>
    </recommendedName>
</protein>
<feature type="domain" description="Kinesin motor" evidence="14">
    <location>
        <begin position="1172"/>
        <end position="1497"/>
    </location>
</feature>
<dbReference type="Gene3D" id="6.10.250.760">
    <property type="match status" value="1"/>
</dbReference>
<dbReference type="Pfam" id="PF00373">
    <property type="entry name" value="FERM_M"/>
    <property type="match status" value="1"/>
</dbReference>
<dbReference type="Pfam" id="PF02174">
    <property type="entry name" value="IRS"/>
    <property type="match status" value="1"/>
</dbReference>
<keyword evidence="9" id="KW-0206">Cytoskeleton</keyword>
<comment type="caution">
    <text evidence="16">The sequence shown here is derived from an EMBL/GenBank/DDBJ whole genome shotgun (WGS) entry which is preliminary data.</text>
</comment>
<evidence type="ECO:0000256" key="12">
    <source>
        <dbReference type="SAM" id="MobiDB-lite"/>
    </source>
</evidence>
<accession>A0ABD3I8Z0</accession>
<dbReference type="SMART" id="SM00129">
    <property type="entry name" value="KISc"/>
    <property type="match status" value="1"/>
</dbReference>
<dbReference type="PROSITE" id="PS00411">
    <property type="entry name" value="KINESIN_MOTOR_1"/>
    <property type="match status" value="1"/>
</dbReference>
<proteinExistence type="inferred from homology"/>
<dbReference type="InterPro" id="IPR035963">
    <property type="entry name" value="FERM_2"/>
</dbReference>
<feature type="region of interest" description="Disordered" evidence="12">
    <location>
        <begin position="234"/>
        <end position="305"/>
    </location>
</feature>
<dbReference type="SUPFAM" id="SSF47031">
    <property type="entry name" value="Second domain of FERM"/>
    <property type="match status" value="1"/>
</dbReference>
<feature type="domain" description="MyTH4" evidence="15">
    <location>
        <begin position="376"/>
        <end position="535"/>
    </location>
</feature>
<dbReference type="InterPro" id="IPR027640">
    <property type="entry name" value="Kinesin-like_fam"/>
</dbReference>
<gene>
    <name evidence="16" type="ORF">R1sor_017556</name>
</gene>
<evidence type="ECO:0000313" key="17">
    <source>
        <dbReference type="Proteomes" id="UP001633002"/>
    </source>
</evidence>
<feature type="compositionally biased region" description="Basic and acidic residues" evidence="12">
    <location>
        <begin position="1537"/>
        <end position="1552"/>
    </location>
</feature>
<keyword evidence="17" id="KW-1185">Reference proteome</keyword>
<name>A0ABD3I8Z0_9MARC</name>
<feature type="region of interest" description="Disordered" evidence="12">
    <location>
        <begin position="1523"/>
        <end position="1552"/>
    </location>
</feature>